<sequence length="122" mass="14135">MCRIEKRRKYDDLALGGEVIVFDSFEDYANSIKDPKIYKEFLERNPDCDAIPCVYKFVRNEEQAKEFVKKAIEAGDEDFLEVQELAEEEEVKGGAFAICMGEWDGLPRFSFTEQGYLLDDPE</sequence>
<dbReference type="EMBL" id="BK015384">
    <property type="protein sequence ID" value="DAE04227.1"/>
    <property type="molecule type" value="Genomic_DNA"/>
</dbReference>
<protein>
    <submittedName>
        <fullName evidence="1">Uncharacterized protein</fullName>
    </submittedName>
</protein>
<proteinExistence type="predicted"/>
<evidence type="ECO:0000313" key="1">
    <source>
        <dbReference type="EMBL" id="DAE04227.1"/>
    </source>
</evidence>
<organism evidence="1">
    <name type="scientific">Siphoviridae sp. ctmpG14</name>
    <dbReference type="NCBI Taxonomy" id="2825654"/>
    <lineage>
        <taxon>Viruses</taxon>
        <taxon>Duplodnaviria</taxon>
        <taxon>Heunggongvirae</taxon>
        <taxon>Uroviricota</taxon>
        <taxon>Caudoviricetes</taxon>
    </lineage>
</organism>
<accession>A0A8S5PCR0</accession>
<name>A0A8S5PCR0_9CAUD</name>
<reference evidence="1" key="1">
    <citation type="journal article" date="2021" name="Proc. Natl. Acad. Sci. U.S.A.">
        <title>A Catalog of Tens of Thousands of Viruses from Human Metagenomes Reveals Hidden Associations with Chronic Diseases.</title>
        <authorList>
            <person name="Tisza M.J."/>
            <person name="Buck C.B."/>
        </authorList>
    </citation>
    <scope>NUCLEOTIDE SEQUENCE</scope>
    <source>
        <strain evidence="1">CtmpG14</strain>
    </source>
</reference>